<dbReference type="Proteomes" id="UP000290560">
    <property type="component" value="Unassembled WGS sequence"/>
</dbReference>
<evidence type="ECO:0000313" key="1">
    <source>
        <dbReference type="EMBL" id="RZR70885.1"/>
    </source>
</evidence>
<protein>
    <submittedName>
        <fullName evidence="1">Uncharacterized protein</fullName>
    </submittedName>
</protein>
<reference evidence="1" key="1">
    <citation type="journal article" date="2018" name="Data Brief">
        <title>Genome sequence data from 17 accessions of Ensete ventricosum, a staple food crop for millions in Ethiopia.</title>
        <authorList>
            <person name="Yemataw Z."/>
            <person name="Muzemil S."/>
            <person name="Ambachew D."/>
            <person name="Tripathi L."/>
            <person name="Tesfaye K."/>
            <person name="Chala A."/>
            <person name="Farbos A."/>
            <person name="O'Neill P."/>
            <person name="Moore K."/>
            <person name="Grant M."/>
            <person name="Studholme D.J."/>
        </authorList>
    </citation>
    <scope>NUCLEOTIDE SEQUENCE [LARGE SCALE GENOMIC DNA]</scope>
    <source>
        <tissue evidence="1">Leaf</tissue>
    </source>
</reference>
<proteinExistence type="predicted"/>
<dbReference type="EMBL" id="KV875470">
    <property type="protein sequence ID" value="RZR70885.1"/>
    <property type="molecule type" value="Genomic_DNA"/>
</dbReference>
<organism evidence="1">
    <name type="scientific">Ensete ventricosum</name>
    <name type="common">Abyssinian banana</name>
    <name type="synonym">Musa ensete</name>
    <dbReference type="NCBI Taxonomy" id="4639"/>
    <lineage>
        <taxon>Eukaryota</taxon>
        <taxon>Viridiplantae</taxon>
        <taxon>Streptophyta</taxon>
        <taxon>Embryophyta</taxon>
        <taxon>Tracheophyta</taxon>
        <taxon>Spermatophyta</taxon>
        <taxon>Magnoliopsida</taxon>
        <taxon>Liliopsida</taxon>
        <taxon>Zingiberales</taxon>
        <taxon>Musaceae</taxon>
        <taxon>Ensete</taxon>
    </lineage>
</organism>
<name>A0A445M9F6_ENSVE</name>
<dbReference type="AlphaFoldDB" id="A0A445M9F6"/>
<gene>
    <name evidence="1" type="ORF">BHM03_00002086</name>
</gene>
<accession>A0A445M9F6</accession>
<sequence>MQRLIFRCWDEVLPRSYAGRRGAALFTHCKPRRPLVFLRWDGVLPHFSAGRRGGDKAVLRLPLLGRGTASFFCWKARRCLIFLRCAEATPRSHAGRRGDASSSFVGTWDEPLLHSSVGRRSGASSHLIFLRWDEPLLHSSVGRRSVIAICHRYPNATALTMADILNSNALVIEAMASLRFN</sequence>